<dbReference type="PANTHER" id="PTHR23421">
    <property type="entry name" value="BETA-GALACTOSIDASE RELATED"/>
    <property type="match status" value="1"/>
</dbReference>
<dbReference type="GO" id="GO:0004565">
    <property type="term" value="F:beta-galactosidase activity"/>
    <property type="evidence" value="ECO:0007669"/>
    <property type="project" value="UniProtKB-EC"/>
</dbReference>
<name>A0AAV0RI65_9ROSI</name>
<evidence type="ECO:0000259" key="5">
    <source>
        <dbReference type="Pfam" id="PF17834"/>
    </source>
</evidence>
<reference evidence="6" key="1">
    <citation type="submission" date="2022-08" db="EMBL/GenBank/DDBJ databases">
        <authorList>
            <person name="Gutierrez-Valencia J."/>
        </authorList>
    </citation>
    <scope>NUCLEOTIDE SEQUENCE</scope>
</reference>
<keyword evidence="7" id="KW-1185">Reference proteome</keyword>
<evidence type="ECO:0000259" key="4">
    <source>
        <dbReference type="Pfam" id="PF01301"/>
    </source>
</evidence>
<dbReference type="InterPro" id="IPR017853">
    <property type="entry name" value="GH"/>
</dbReference>
<evidence type="ECO:0000256" key="1">
    <source>
        <dbReference type="ARBA" id="ARBA00001412"/>
    </source>
</evidence>
<dbReference type="EC" id="3.2.1.23" evidence="3"/>
<organism evidence="6 7">
    <name type="scientific">Linum tenue</name>
    <dbReference type="NCBI Taxonomy" id="586396"/>
    <lineage>
        <taxon>Eukaryota</taxon>
        <taxon>Viridiplantae</taxon>
        <taxon>Streptophyta</taxon>
        <taxon>Embryophyta</taxon>
        <taxon>Tracheophyta</taxon>
        <taxon>Spermatophyta</taxon>
        <taxon>Magnoliopsida</taxon>
        <taxon>eudicotyledons</taxon>
        <taxon>Gunneridae</taxon>
        <taxon>Pentapetalae</taxon>
        <taxon>rosids</taxon>
        <taxon>fabids</taxon>
        <taxon>Malpighiales</taxon>
        <taxon>Linaceae</taxon>
        <taxon>Linum</taxon>
    </lineage>
</organism>
<feature type="domain" description="Beta-galactosidase beta-sandwich" evidence="5">
    <location>
        <begin position="279"/>
        <end position="337"/>
    </location>
</feature>
<accession>A0AAV0RI65</accession>
<evidence type="ECO:0000256" key="3">
    <source>
        <dbReference type="ARBA" id="ARBA00012756"/>
    </source>
</evidence>
<dbReference type="Pfam" id="PF01301">
    <property type="entry name" value="Glyco_hydro_35"/>
    <property type="match status" value="1"/>
</dbReference>
<feature type="domain" description="Glycoside hydrolase 35 catalytic" evidence="4">
    <location>
        <begin position="1"/>
        <end position="114"/>
    </location>
</feature>
<dbReference type="InterPro" id="IPR041392">
    <property type="entry name" value="GHD"/>
</dbReference>
<evidence type="ECO:0000256" key="2">
    <source>
        <dbReference type="ARBA" id="ARBA00009809"/>
    </source>
</evidence>
<evidence type="ECO:0000313" key="7">
    <source>
        <dbReference type="Proteomes" id="UP001154282"/>
    </source>
</evidence>
<dbReference type="Proteomes" id="UP001154282">
    <property type="component" value="Unassembled WGS sequence"/>
</dbReference>
<sequence>MIGGQRKMLFSGSIHYPRSTPEMWPSLISKAKEGGIDVIATYIFWNLHELQSGQYDFNGGRDVVGFIKEVQAQGLYVFLRIGPFIEAERSYGGLPVWLRDIPGIVFRSNNDPYKWIAELVVGLNTGVPWVMCKQDDAPEPLINSCNGKKCGETFVGPNSPNKPSIWTENWTTRYQAFGEDAVVRSATDIAFHTLLFILAKNGSFINYYMYHGGTNFGRSASAFVTTNYYDQAPIDEYGMERQPKWGHLKELHAAVKSSAGPLLSGVQVNFPVGPNQWAYVYYEDGGTGQCAVAFLVNPEKHGTPVPVTFQNGSYVLPPKSISILPDCKNVVFNTATVSAQSNSRTMSRSKIFDRPELWEEYKEAVPRYDDTTSVRSQKLLDHISTTKDASDYLWYTFRYVLVTVT</sequence>
<dbReference type="InterPro" id="IPR031330">
    <property type="entry name" value="Gly_Hdrlase_35_cat"/>
</dbReference>
<comment type="catalytic activity">
    <reaction evidence="1">
        <text>Hydrolysis of terminal non-reducing beta-D-galactose residues in beta-D-galactosides.</text>
        <dbReference type="EC" id="3.2.1.23"/>
    </reaction>
</comment>
<dbReference type="Gene3D" id="3.20.20.80">
    <property type="entry name" value="Glycosidases"/>
    <property type="match status" value="2"/>
</dbReference>
<evidence type="ECO:0000313" key="6">
    <source>
        <dbReference type="EMBL" id="CAI0556761.1"/>
    </source>
</evidence>
<dbReference type="AlphaFoldDB" id="A0AAV0RI65"/>
<dbReference type="PRINTS" id="PR00742">
    <property type="entry name" value="GLHYDRLASE35"/>
</dbReference>
<comment type="similarity">
    <text evidence="2">Belongs to the glycosyl hydrolase 35 family.</text>
</comment>
<dbReference type="SUPFAM" id="SSF51445">
    <property type="entry name" value="(Trans)glycosidases"/>
    <property type="match status" value="1"/>
</dbReference>
<proteinExistence type="inferred from homology"/>
<dbReference type="GO" id="GO:0005975">
    <property type="term" value="P:carbohydrate metabolic process"/>
    <property type="evidence" value="ECO:0007669"/>
    <property type="project" value="InterPro"/>
</dbReference>
<gene>
    <name evidence="6" type="ORF">LITE_LOCUS48084</name>
</gene>
<dbReference type="Pfam" id="PF17834">
    <property type="entry name" value="GHD"/>
    <property type="match status" value="1"/>
</dbReference>
<protein>
    <recommendedName>
        <fullName evidence="3">beta-galactosidase</fullName>
        <ecNumber evidence="3">3.2.1.23</ecNumber>
    </recommendedName>
</protein>
<dbReference type="EMBL" id="CAMGYJ010000011">
    <property type="protein sequence ID" value="CAI0556761.1"/>
    <property type="molecule type" value="Genomic_DNA"/>
</dbReference>
<comment type="caution">
    <text evidence="6">The sequence shown here is derived from an EMBL/GenBank/DDBJ whole genome shotgun (WGS) entry which is preliminary data.</text>
</comment>
<dbReference type="InterPro" id="IPR001944">
    <property type="entry name" value="Glycoside_Hdrlase_35"/>
</dbReference>